<protein>
    <recommendedName>
        <fullName evidence="9">Type II secretion system protein GspG C-terminal domain-containing protein</fullName>
    </recommendedName>
</protein>
<dbReference type="Pfam" id="PF07963">
    <property type="entry name" value="N_methyl"/>
    <property type="match status" value="1"/>
</dbReference>
<dbReference type="GO" id="GO:0016020">
    <property type="term" value="C:membrane"/>
    <property type="evidence" value="ECO:0007669"/>
    <property type="project" value="UniProtKB-SubCell"/>
</dbReference>
<dbReference type="InterPro" id="IPR045584">
    <property type="entry name" value="Pilin-like"/>
</dbReference>
<dbReference type="SUPFAM" id="SSF54523">
    <property type="entry name" value="Pili subunits"/>
    <property type="match status" value="1"/>
</dbReference>
<dbReference type="NCBIfam" id="TIGR02532">
    <property type="entry name" value="IV_pilin_GFxxxE"/>
    <property type="match status" value="1"/>
</dbReference>
<reference evidence="7 8" key="1">
    <citation type="journal article" date="2016" name="Nat. Commun.">
        <title>Thousands of microbial genomes shed light on interconnected biogeochemical processes in an aquifer system.</title>
        <authorList>
            <person name="Anantharaman K."/>
            <person name="Brown C.T."/>
            <person name="Hug L.A."/>
            <person name="Sharon I."/>
            <person name="Castelle C.J."/>
            <person name="Probst A.J."/>
            <person name="Thomas B.C."/>
            <person name="Singh A."/>
            <person name="Wilkins M.J."/>
            <person name="Karaoz U."/>
            <person name="Brodie E.L."/>
            <person name="Williams K.H."/>
            <person name="Hubbard S.S."/>
            <person name="Banfield J.F."/>
        </authorList>
    </citation>
    <scope>NUCLEOTIDE SEQUENCE [LARGE SCALE GENOMIC DNA]</scope>
</reference>
<dbReference type="InterPro" id="IPR012902">
    <property type="entry name" value="N_methyl_site"/>
</dbReference>
<evidence type="ECO:0000313" key="8">
    <source>
        <dbReference type="Proteomes" id="UP000176558"/>
    </source>
</evidence>
<dbReference type="PANTHER" id="PTHR30093:SF44">
    <property type="entry name" value="TYPE II SECRETION SYSTEM CORE PROTEIN G"/>
    <property type="match status" value="1"/>
</dbReference>
<keyword evidence="5 6" id="KW-0472">Membrane</keyword>
<evidence type="ECO:0000313" key="7">
    <source>
        <dbReference type="EMBL" id="OHB11935.1"/>
    </source>
</evidence>
<dbReference type="PROSITE" id="PS00409">
    <property type="entry name" value="PROKAR_NTER_METHYL"/>
    <property type="match status" value="1"/>
</dbReference>
<sequence>MIKKSNQIFSQGFTLIELLVVIAIIGILSSVVLASLNTARGKGADAAIKSNLANIRAQAEILYDTNNNYTGVCGNTNVIAQMTSANAAAGTGTTFSAVLTTAGTATQSVCHETATAWAANVPLKTNNANSWCSDSAGASKQVTPGYLGASAVVCP</sequence>
<evidence type="ECO:0000256" key="5">
    <source>
        <dbReference type="ARBA" id="ARBA00023136"/>
    </source>
</evidence>
<evidence type="ECO:0000256" key="4">
    <source>
        <dbReference type="ARBA" id="ARBA00022989"/>
    </source>
</evidence>
<keyword evidence="2" id="KW-0488">Methylation</keyword>
<dbReference type="Gene3D" id="3.30.700.10">
    <property type="entry name" value="Glycoprotein, Type 4 Pilin"/>
    <property type="match status" value="1"/>
</dbReference>
<comment type="caution">
    <text evidence="7">The sequence shown here is derived from an EMBL/GenBank/DDBJ whole genome shotgun (WGS) entry which is preliminary data.</text>
</comment>
<organism evidence="7 8">
    <name type="scientific">Candidatus Zambryskibacteria bacterium RIFCSPLOWO2_12_FULL_39_23</name>
    <dbReference type="NCBI Taxonomy" id="1802776"/>
    <lineage>
        <taxon>Bacteria</taxon>
        <taxon>Candidatus Zambryskiibacteriota</taxon>
    </lineage>
</organism>
<accession>A0A1G2URB4</accession>
<keyword evidence="3 6" id="KW-0812">Transmembrane</keyword>
<dbReference type="Proteomes" id="UP000176558">
    <property type="component" value="Unassembled WGS sequence"/>
</dbReference>
<gene>
    <name evidence="7" type="ORF">A3G99_02625</name>
</gene>
<dbReference type="PANTHER" id="PTHR30093">
    <property type="entry name" value="GENERAL SECRETION PATHWAY PROTEIN G"/>
    <property type="match status" value="1"/>
</dbReference>
<comment type="subcellular location">
    <subcellularLocation>
        <location evidence="1">Membrane</location>
        <topology evidence="1">Single-pass membrane protein</topology>
    </subcellularLocation>
</comment>
<dbReference type="EMBL" id="MHWT01000025">
    <property type="protein sequence ID" value="OHB11935.1"/>
    <property type="molecule type" value="Genomic_DNA"/>
</dbReference>
<dbReference type="AlphaFoldDB" id="A0A1G2URB4"/>
<feature type="transmembrane region" description="Helical" evidence="6">
    <location>
        <begin position="12"/>
        <end position="36"/>
    </location>
</feature>
<evidence type="ECO:0000256" key="1">
    <source>
        <dbReference type="ARBA" id="ARBA00004167"/>
    </source>
</evidence>
<evidence type="ECO:0008006" key="9">
    <source>
        <dbReference type="Google" id="ProtNLM"/>
    </source>
</evidence>
<evidence type="ECO:0000256" key="6">
    <source>
        <dbReference type="SAM" id="Phobius"/>
    </source>
</evidence>
<keyword evidence="4 6" id="KW-1133">Transmembrane helix</keyword>
<proteinExistence type="predicted"/>
<name>A0A1G2URB4_9BACT</name>
<evidence type="ECO:0000256" key="3">
    <source>
        <dbReference type="ARBA" id="ARBA00022692"/>
    </source>
</evidence>
<evidence type="ECO:0000256" key="2">
    <source>
        <dbReference type="ARBA" id="ARBA00022481"/>
    </source>
</evidence>